<protein>
    <recommendedName>
        <fullName evidence="8">LisH domain-containing protein</fullName>
    </recommendedName>
</protein>
<dbReference type="PANTHER" id="PTHR22846">
    <property type="entry name" value="WD40 REPEAT PROTEIN"/>
    <property type="match status" value="1"/>
</dbReference>
<dbReference type="GO" id="GO:0034967">
    <property type="term" value="C:Set3 complex"/>
    <property type="evidence" value="ECO:0007669"/>
    <property type="project" value="EnsemblFungi"/>
</dbReference>
<reference evidence="6" key="2">
    <citation type="submission" date="2014-02" db="EMBL/GenBank/DDBJ databases">
        <title>Complete DNA sequence of /Kuraishia capsulata/ illustrates novel genomic features among budding yeasts (/Saccharomycotina/).</title>
        <authorList>
            <person name="Morales L."/>
            <person name="Noel B."/>
            <person name="Porcel B."/>
            <person name="Marcet-Houben M."/>
            <person name="Hullo M-F."/>
            <person name="Sacerdot C."/>
            <person name="Tekaia F."/>
            <person name="Leh-Louis V."/>
            <person name="Despons L."/>
            <person name="Khanna V."/>
            <person name="Aury J-M."/>
            <person name="Barbe V."/>
            <person name="Couloux A."/>
            <person name="Labadie K."/>
            <person name="Pelletier E."/>
            <person name="Souciet J-L."/>
            <person name="Boekhout T."/>
            <person name="Gabaldon T."/>
            <person name="Wincker P."/>
            <person name="Dujon B."/>
        </authorList>
    </citation>
    <scope>NUCLEOTIDE SEQUENCE</scope>
    <source>
        <strain evidence="6">CBS 1993</strain>
    </source>
</reference>
<dbReference type="InterPro" id="IPR020472">
    <property type="entry name" value="WD40_PAC1"/>
</dbReference>
<evidence type="ECO:0000256" key="1">
    <source>
        <dbReference type="ARBA" id="ARBA00004123"/>
    </source>
</evidence>
<dbReference type="Pfam" id="PF00400">
    <property type="entry name" value="WD40"/>
    <property type="match status" value="4"/>
</dbReference>
<organism evidence="6 7">
    <name type="scientific">Kuraishia capsulata CBS 1993</name>
    <dbReference type="NCBI Taxonomy" id="1382522"/>
    <lineage>
        <taxon>Eukaryota</taxon>
        <taxon>Fungi</taxon>
        <taxon>Dikarya</taxon>
        <taxon>Ascomycota</taxon>
        <taxon>Saccharomycotina</taxon>
        <taxon>Pichiomycetes</taxon>
        <taxon>Pichiales</taxon>
        <taxon>Pichiaceae</taxon>
        <taxon>Kuraishia</taxon>
    </lineage>
</organism>
<dbReference type="GO" id="GO:0003714">
    <property type="term" value="F:transcription corepressor activity"/>
    <property type="evidence" value="ECO:0007669"/>
    <property type="project" value="InterPro"/>
</dbReference>
<feature type="repeat" description="WD" evidence="5">
    <location>
        <begin position="387"/>
        <end position="431"/>
    </location>
</feature>
<dbReference type="InterPro" id="IPR019775">
    <property type="entry name" value="WD40_repeat_CS"/>
</dbReference>
<dbReference type="FunFam" id="1.20.960.30:FF:000001">
    <property type="entry name" value="F-box-like/WD repeat-containing protein TBL1XR1"/>
    <property type="match status" value="1"/>
</dbReference>
<dbReference type="OrthoDB" id="1367865at2759"/>
<feature type="repeat" description="WD" evidence="5">
    <location>
        <begin position="345"/>
        <end position="377"/>
    </location>
</feature>
<evidence type="ECO:0000313" key="7">
    <source>
        <dbReference type="Proteomes" id="UP000019384"/>
    </source>
</evidence>
<keyword evidence="3" id="KW-0677">Repeat</keyword>
<proteinExistence type="predicted"/>
<dbReference type="GeneID" id="34521573"/>
<dbReference type="GO" id="GO:0045835">
    <property type="term" value="P:negative regulation of meiotic nuclear division"/>
    <property type="evidence" value="ECO:0007669"/>
    <property type="project" value="EnsemblFungi"/>
</dbReference>
<reference evidence="6" key="1">
    <citation type="submission" date="2013-12" db="EMBL/GenBank/DDBJ databases">
        <authorList>
            <person name="Genoscope - CEA"/>
        </authorList>
    </citation>
    <scope>NUCLEOTIDE SEQUENCE</scope>
    <source>
        <strain evidence="6">CBS 1993</strain>
    </source>
</reference>
<dbReference type="SUPFAM" id="SSF50978">
    <property type="entry name" value="WD40 repeat-like"/>
    <property type="match status" value="1"/>
</dbReference>
<feature type="repeat" description="WD" evidence="5">
    <location>
        <begin position="223"/>
        <end position="264"/>
    </location>
</feature>
<dbReference type="Gene3D" id="2.130.10.10">
    <property type="entry name" value="YVTN repeat-like/Quinoprotein amine dehydrogenase"/>
    <property type="match status" value="1"/>
</dbReference>
<feature type="repeat" description="WD" evidence="5">
    <location>
        <begin position="189"/>
        <end position="214"/>
    </location>
</feature>
<evidence type="ECO:0000256" key="3">
    <source>
        <dbReference type="ARBA" id="ARBA00022737"/>
    </source>
</evidence>
<evidence type="ECO:0000256" key="5">
    <source>
        <dbReference type="PROSITE-ProRule" id="PRU00221"/>
    </source>
</evidence>
<dbReference type="AlphaFoldDB" id="W6MX34"/>
<evidence type="ECO:0000256" key="2">
    <source>
        <dbReference type="ARBA" id="ARBA00022574"/>
    </source>
</evidence>
<name>W6MX34_9ASCO</name>
<dbReference type="InterPro" id="IPR045183">
    <property type="entry name" value="Ebi-like"/>
</dbReference>
<dbReference type="InterPro" id="IPR006594">
    <property type="entry name" value="LisH"/>
</dbReference>
<dbReference type="InterPro" id="IPR001680">
    <property type="entry name" value="WD40_rpt"/>
</dbReference>
<dbReference type="InterPro" id="IPR015943">
    <property type="entry name" value="WD40/YVTN_repeat-like_dom_sf"/>
</dbReference>
<dbReference type="InterPro" id="IPR036322">
    <property type="entry name" value="WD40_repeat_dom_sf"/>
</dbReference>
<gene>
    <name evidence="6" type="ORF">KUCA_T00004177001</name>
</gene>
<accession>W6MX34</accession>
<keyword evidence="7" id="KW-1185">Reference proteome</keyword>
<dbReference type="STRING" id="1382522.W6MX34"/>
<keyword evidence="4" id="KW-0539">Nucleus</keyword>
<sequence>MSITSDELNYLIWRYLQEGGLEVSAFALEDETKVNSLEQKFGKRIPLGCLVDLVQKGILYSKVNDMVNDENGQLNDIETYVNSFNLFEALDEEKKTNPQLMSSGAVAAIAAAENGHPSPVSEKDEETFITVLKELFKFPASVACDWNPVAPTVLAWGQLDSTAKICALGADGSGNELIDLVHPSVDKEITSVMWNPTGSSLVTCMENGEMRVWSADGKLRNILNLHTSPILTVRWNKNGSFVLSSDVDNKTIVWDVESGRPLQFLENSATFNDMSPAPATISSSPVAAPISAISMAPSASTESQQKPLCLGIDAFWLDNTKFVIPGKSGSIVIYTLGEKIPIGMLEGHTDIVSCISYDRDLHLLASGSDDNTIRIWKGNSYNSSQILIGHSQPISSVAWLQCGDLPPMVVSTSLDGSIKIWNVITGEVLLSSISENGLPILEGQLSPDSSMFVLADTEGNVQLFDISPSRFIHLIKTGQKIIKPKAAYQVFTDEKIYISQLSWNCDSTKISVCVAGSASSVISV</sequence>
<dbReference type="EMBL" id="HG793129">
    <property type="protein sequence ID" value="CDK28195.1"/>
    <property type="molecule type" value="Genomic_DNA"/>
</dbReference>
<dbReference type="HOGENOM" id="CLU_007609_1_1_1"/>
<dbReference type="Proteomes" id="UP000019384">
    <property type="component" value="Unassembled WGS sequence"/>
</dbReference>
<dbReference type="RefSeq" id="XP_022460185.1">
    <property type="nucleotide sequence ID" value="XM_022600883.1"/>
</dbReference>
<dbReference type="PRINTS" id="PR00320">
    <property type="entry name" value="GPROTEINBRPT"/>
</dbReference>
<dbReference type="PROSITE" id="PS00678">
    <property type="entry name" value="WD_REPEATS_1"/>
    <property type="match status" value="2"/>
</dbReference>
<dbReference type="PROSITE" id="PS50294">
    <property type="entry name" value="WD_REPEATS_REGION"/>
    <property type="match status" value="3"/>
</dbReference>
<dbReference type="PANTHER" id="PTHR22846:SF2">
    <property type="entry name" value="F-BOX-LIKE_WD REPEAT-CONTAINING PROTEIN EBI"/>
    <property type="match status" value="1"/>
</dbReference>
<evidence type="ECO:0008006" key="8">
    <source>
        <dbReference type="Google" id="ProtNLM"/>
    </source>
</evidence>
<dbReference type="SMART" id="SM00320">
    <property type="entry name" value="WD40"/>
    <property type="match status" value="5"/>
</dbReference>
<dbReference type="PROSITE" id="PS50082">
    <property type="entry name" value="WD_REPEATS_2"/>
    <property type="match status" value="4"/>
</dbReference>
<dbReference type="PROSITE" id="PS50896">
    <property type="entry name" value="LISH"/>
    <property type="match status" value="1"/>
</dbReference>
<evidence type="ECO:0000256" key="4">
    <source>
        <dbReference type="ARBA" id="ARBA00023242"/>
    </source>
</evidence>
<dbReference type="GO" id="GO:0032874">
    <property type="term" value="P:positive regulation of stress-activated MAPK cascade"/>
    <property type="evidence" value="ECO:0007669"/>
    <property type="project" value="EnsemblFungi"/>
</dbReference>
<comment type="subcellular location">
    <subcellularLocation>
        <location evidence="1">Nucleus</location>
    </subcellularLocation>
</comment>
<evidence type="ECO:0000313" key="6">
    <source>
        <dbReference type="EMBL" id="CDK28195.1"/>
    </source>
</evidence>
<dbReference type="GO" id="GO:0006357">
    <property type="term" value="P:regulation of transcription by RNA polymerase II"/>
    <property type="evidence" value="ECO:0007669"/>
    <property type="project" value="TreeGrafter"/>
</dbReference>
<keyword evidence="2 5" id="KW-0853">WD repeat</keyword>
<dbReference type="Pfam" id="PF08513">
    <property type="entry name" value="LisH"/>
    <property type="match status" value="1"/>
</dbReference>
<dbReference type="SMART" id="SM00667">
    <property type="entry name" value="LisH"/>
    <property type="match status" value="1"/>
</dbReference>
<dbReference type="Gene3D" id="1.20.960.30">
    <property type="match status" value="1"/>
</dbReference>